<evidence type="ECO:0000313" key="2">
    <source>
        <dbReference type="EMBL" id="GAA1961275.1"/>
    </source>
</evidence>
<feature type="region of interest" description="Disordered" evidence="1">
    <location>
        <begin position="74"/>
        <end position="100"/>
    </location>
</feature>
<dbReference type="RefSeq" id="WP_344419294.1">
    <property type="nucleotide sequence ID" value="NZ_BAAANN010000013.1"/>
</dbReference>
<reference evidence="2 3" key="1">
    <citation type="journal article" date="2019" name="Int. J. Syst. Evol. Microbiol.">
        <title>The Global Catalogue of Microorganisms (GCM) 10K type strain sequencing project: providing services to taxonomists for standard genome sequencing and annotation.</title>
        <authorList>
            <consortium name="The Broad Institute Genomics Platform"/>
            <consortium name="The Broad Institute Genome Sequencing Center for Infectious Disease"/>
            <person name="Wu L."/>
            <person name="Ma J."/>
        </authorList>
    </citation>
    <scope>NUCLEOTIDE SEQUENCE [LARGE SCALE GENOMIC DNA]</scope>
    <source>
        <strain evidence="2 3">JCM 14545</strain>
    </source>
</reference>
<name>A0ABN2R038_9PSEU</name>
<evidence type="ECO:0000256" key="1">
    <source>
        <dbReference type="SAM" id="MobiDB-lite"/>
    </source>
</evidence>
<gene>
    <name evidence="2" type="ORF">GCM10009754_35200</name>
</gene>
<accession>A0ABN2R038</accession>
<evidence type="ECO:0000313" key="3">
    <source>
        <dbReference type="Proteomes" id="UP001501116"/>
    </source>
</evidence>
<dbReference type="EMBL" id="BAAANN010000013">
    <property type="protein sequence ID" value="GAA1961275.1"/>
    <property type="molecule type" value="Genomic_DNA"/>
</dbReference>
<keyword evidence="3" id="KW-1185">Reference proteome</keyword>
<protein>
    <submittedName>
        <fullName evidence="2">Uncharacterized protein</fullName>
    </submittedName>
</protein>
<sequence length="100" mass="10941">MIAASETHLEHGWPRFAIAALETSACATTSTTPCDFAHDLTVPFTGNQAERDLRMIEVQLEISGSWRIRRGSAFAPTAQPSPRNDIHILTEPRNAITGNP</sequence>
<dbReference type="Proteomes" id="UP001501116">
    <property type="component" value="Unassembled WGS sequence"/>
</dbReference>
<organism evidence="2 3">
    <name type="scientific">Amycolatopsis minnesotensis</name>
    <dbReference type="NCBI Taxonomy" id="337894"/>
    <lineage>
        <taxon>Bacteria</taxon>
        <taxon>Bacillati</taxon>
        <taxon>Actinomycetota</taxon>
        <taxon>Actinomycetes</taxon>
        <taxon>Pseudonocardiales</taxon>
        <taxon>Pseudonocardiaceae</taxon>
        <taxon>Amycolatopsis</taxon>
    </lineage>
</organism>
<proteinExistence type="predicted"/>
<comment type="caution">
    <text evidence="2">The sequence shown here is derived from an EMBL/GenBank/DDBJ whole genome shotgun (WGS) entry which is preliminary data.</text>
</comment>